<dbReference type="SUPFAM" id="SSF46785">
    <property type="entry name" value="Winged helix' DNA-binding domain"/>
    <property type="match status" value="1"/>
</dbReference>
<dbReference type="AlphaFoldDB" id="A0A4Q0ZNZ1"/>
<dbReference type="InterPro" id="IPR038461">
    <property type="entry name" value="Schlafen_AlbA_2_dom_sf"/>
</dbReference>
<protein>
    <recommendedName>
        <fullName evidence="1">Schlafen AlbA-2 domain-containing protein</fullName>
    </recommendedName>
</protein>
<gene>
    <name evidence="2" type="ORF">CRU90_01920</name>
</gene>
<dbReference type="PANTHER" id="PTHR30595">
    <property type="entry name" value="GLPR-RELATED TRANSCRIPTIONAL REPRESSOR"/>
    <property type="match status" value="1"/>
</dbReference>
<evidence type="ECO:0000313" key="2">
    <source>
        <dbReference type="EMBL" id="RXJ85358.1"/>
    </source>
</evidence>
<reference evidence="2 3" key="1">
    <citation type="submission" date="2017-10" db="EMBL/GenBank/DDBJ databases">
        <title>Genomics of the genus Arcobacter.</title>
        <authorList>
            <person name="Perez-Cataluna A."/>
            <person name="Figueras M.J."/>
        </authorList>
    </citation>
    <scope>NUCLEOTIDE SEQUENCE [LARGE SCALE GENOMIC DNA]</scope>
    <source>
        <strain evidence="2 3">F26</strain>
    </source>
</reference>
<name>A0A4Q0ZNZ1_9BACT</name>
<dbReference type="Pfam" id="PF13749">
    <property type="entry name" value="HATPase_c_4"/>
    <property type="match status" value="1"/>
</dbReference>
<dbReference type="OrthoDB" id="9805115at2"/>
<dbReference type="InterPro" id="IPR038475">
    <property type="entry name" value="RecG_C_sf"/>
</dbReference>
<organism evidence="2 3">
    <name type="scientific">Arcobacter cloacae</name>
    <dbReference type="NCBI Taxonomy" id="1054034"/>
    <lineage>
        <taxon>Bacteria</taxon>
        <taxon>Pseudomonadati</taxon>
        <taxon>Campylobacterota</taxon>
        <taxon>Epsilonproteobacteria</taxon>
        <taxon>Campylobacterales</taxon>
        <taxon>Arcobacteraceae</taxon>
        <taxon>Arcobacter</taxon>
    </lineage>
</organism>
<sequence length="558" mass="64696">MRKIKMIIDTRNPLTKYENSTIEYKSLKKAIGKNSDLQGLAKTCVCLANTQGGYLFIGIEDKDKLPPSDQKINQEEMNEVIKKLRSLTDSVGLVNPELITHENGGEYFVIQIYPSMKTIAVTSDGKVYVRVGDECTAIKGEELTRLAHEKGAFQWELVVTKTHISQIEPENIGKFINEIRNSDRVSDFIKTQIDTDILEYYKLIDEGYLTNLGILWLGNFKQRSKLNYPITVQYIVYDKDEKKIRKVDWNLNQFNPKELLLEIEKEAVELNYSFELPDGMFRKQIRHYAKDVVRELLVNAFVHKSFTISGDIFISLYKDRLEIKNPGGLPLGVTKDNILHQVQRRNPHLIDTFKALKLMESEGSGYDLIYEKLSLDGKLYPQIENDINFVKVTIYSNIIDNDILQIIDYLAKHYQLNQKEIITLGAVVRNKKISGFELSKLLQLGDDRLRQWVDNLVEKNIIVTEGKTKGLMYMINPKILSSVEHDLKPSLKTMEEPQLRALIKEDLKLHPNSKISEIHKRMGDFDIKYLRRIIYKMYEENEIKRDGEKKNMAYFLGK</sequence>
<dbReference type="PANTHER" id="PTHR30595:SF6">
    <property type="entry name" value="SCHLAFEN ALBA-2 DOMAIN-CONTAINING PROTEIN"/>
    <property type="match status" value="1"/>
</dbReference>
<comment type="caution">
    <text evidence="2">The sequence shown here is derived from an EMBL/GenBank/DDBJ whole genome shotgun (WGS) entry which is preliminary data.</text>
</comment>
<accession>A0A4Q0ZNZ1</accession>
<feature type="domain" description="Schlafen AlbA-2" evidence="1">
    <location>
        <begin position="18"/>
        <end position="138"/>
    </location>
</feature>
<dbReference type="EMBL" id="PDJZ01000002">
    <property type="protein sequence ID" value="RXJ85358.1"/>
    <property type="molecule type" value="Genomic_DNA"/>
</dbReference>
<evidence type="ECO:0000259" key="1">
    <source>
        <dbReference type="Pfam" id="PF04326"/>
    </source>
</evidence>
<dbReference type="InterPro" id="IPR007421">
    <property type="entry name" value="Schlafen_AlbA_2_dom"/>
</dbReference>
<dbReference type="Gene3D" id="3.30.565.60">
    <property type="match status" value="1"/>
</dbReference>
<dbReference type="InterPro" id="IPR036390">
    <property type="entry name" value="WH_DNA-bd_sf"/>
</dbReference>
<proteinExistence type="predicted"/>
<dbReference type="Pfam" id="PF04326">
    <property type="entry name" value="SLFN_AlbA_2"/>
    <property type="match status" value="1"/>
</dbReference>
<dbReference type="Proteomes" id="UP000290870">
    <property type="component" value="Unassembled WGS sequence"/>
</dbReference>
<evidence type="ECO:0000313" key="3">
    <source>
        <dbReference type="Proteomes" id="UP000290870"/>
    </source>
</evidence>
<dbReference type="Gene3D" id="3.30.950.30">
    <property type="entry name" value="Schlafen, AAA domain"/>
    <property type="match status" value="1"/>
</dbReference>